<dbReference type="Gene3D" id="3.90.25.10">
    <property type="entry name" value="UDP-galactose 4-epimerase, domain 1"/>
    <property type="match status" value="1"/>
</dbReference>
<organism evidence="1 2">
    <name type="scientific">Actinomycetospora succinea</name>
    <dbReference type="NCBI Taxonomy" id="663603"/>
    <lineage>
        <taxon>Bacteria</taxon>
        <taxon>Bacillati</taxon>
        <taxon>Actinomycetota</taxon>
        <taxon>Actinomycetes</taxon>
        <taxon>Pseudonocardiales</taxon>
        <taxon>Pseudonocardiaceae</taxon>
        <taxon>Actinomycetospora</taxon>
    </lineage>
</organism>
<protein>
    <submittedName>
        <fullName evidence="1">Uncharacterized protein</fullName>
    </submittedName>
</protein>
<comment type="caution">
    <text evidence="1">The sequence shown here is derived from an EMBL/GenBank/DDBJ whole genome shotgun (WGS) entry which is preliminary data.</text>
</comment>
<evidence type="ECO:0000313" key="1">
    <source>
        <dbReference type="EMBL" id="TDQ60919.1"/>
    </source>
</evidence>
<dbReference type="AlphaFoldDB" id="A0A4R6VEI5"/>
<proteinExistence type="predicted"/>
<gene>
    <name evidence="1" type="ORF">EV188_103423</name>
</gene>
<dbReference type="Proteomes" id="UP000295705">
    <property type="component" value="Unassembled WGS sequence"/>
</dbReference>
<accession>A0A4R6VEI5</accession>
<name>A0A4R6VEI5_9PSEU</name>
<keyword evidence="2" id="KW-1185">Reference proteome</keyword>
<reference evidence="1 2" key="1">
    <citation type="submission" date="2019-03" db="EMBL/GenBank/DDBJ databases">
        <title>Genomic Encyclopedia of Type Strains, Phase IV (KMG-IV): sequencing the most valuable type-strain genomes for metagenomic binning, comparative biology and taxonomic classification.</title>
        <authorList>
            <person name="Goeker M."/>
        </authorList>
    </citation>
    <scope>NUCLEOTIDE SEQUENCE [LARGE SCALE GENOMIC DNA]</scope>
    <source>
        <strain evidence="1 2">DSM 45775</strain>
    </source>
</reference>
<sequence length="90" mass="9863">MDTLDGMAEDITVLACRDIRYEALTPDAYAAELRAAGVDEFGVGELGGLFAIMREGHLASVRDDVPRLLGRPARPFRDWVLEQAALGTWT</sequence>
<evidence type="ECO:0000313" key="2">
    <source>
        <dbReference type="Proteomes" id="UP000295705"/>
    </source>
</evidence>
<dbReference type="EMBL" id="SNYO01000003">
    <property type="protein sequence ID" value="TDQ60919.1"/>
    <property type="molecule type" value="Genomic_DNA"/>
</dbReference>